<feature type="binding site" evidence="11">
    <location>
        <begin position="59"/>
        <end position="61"/>
    </location>
    <ligand>
        <name>FMN</name>
        <dbReference type="ChEBI" id="CHEBI:58210"/>
    </ligand>
</feature>
<evidence type="ECO:0000256" key="9">
    <source>
        <dbReference type="ARBA" id="ARBA00023235"/>
    </source>
</evidence>
<evidence type="ECO:0000313" key="13">
    <source>
        <dbReference type="EMBL" id="MBJ8325668.1"/>
    </source>
</evidence>
<proteinExistence type="inferred from homology"/>
<evidence type="ECO:0000256" key="8">
    <source>
        <dbReference type="ARBA" id="ARBA00023229"/>
    </source>
</evidence>
<reference evidence="13 14" key="1">
    <citation type="journal article" date="2021" name="Int. J. Syst. Evol. Microbiol.">
        <title>Streptococcus vicugnae sp. nov., isolated from faeces of alpacas (Vicugna pacos) and cattle (Bos taurus), Streptococcus zalophi sp. nov., and Streptococcus pacificus sp. nov., isolated from respiratory tract of California sea lions (Zalophus californianus).</title>
        <authorList>
            <person name="Volokhov D.V."/>
            <person name="Zagorodnyaya T.A."/>
            <person name="Shen Z."/>
            <person name="Blom J."/>
            <person name="Furtak V.A."/>
            <person name="Eisenberg T."/>
            <person name="Fan P."/>
            <person name="Jeong K.C."/>
            <person name="Gao Y."/>
            <person name="Zhang S."/>
            <person name="Amselle M."/>
        </authorList>
    </citation>
    <scope>NUCLEOTIDE SEQUENCE [LARGE SCALE GENOMIC DNA]</scope>
    <source>
        <strain evidence="13 14">CSL7591</strain>
    </source>
</reference>
<feature type="domain" description="FMN-dependent dehydrogenase" evidence="12">
    <location>
        <begin position="159"/>
        <end position="316"/>
    </location>
</feature>
<evidence type="ECO:0000256" key="1">
    <source>
        <dbReference type="ARBA" id="ARBA00001917"/>
    </source>
</evidence>
<keyword evidence="6 11" id="KW-0460">Magnesium</keyword>
<dbReference type="EC" id="5.3.3.2" evidence="11"/>
<keyword evidence="14" id="KW-1185">Reference proteome</keyword>
<protein>
    <recommendedName>
        <fullName evidence="11">Isopentenyl-diphosphate delta-isomerase</fullName>
        <shortName evidence="11">IPP isomerase</shortName>
        <ecNumber evidence="11">5.3.3.2</ecNumber>
    </recommendedName>
    <alternativeName>
        <fullName evidence="11">Isopentenyl diphosphate:dimethylallyl diphosphate isomerase</fullName>
    </alternativeName>
    <alternativeName>
        <fullName evidence="11">Isopentenyl pyrophosphate isomerase</fullName>
    </alternativeName>
    <alternativeName>
        <fullName evidence="11">Type 2 isopentenyl diphosphate isomerase</fullName>
        <shortName evidence="11">IDI-2</shortName>
    </alternativeName>
</protein>
<dbReference type="InterPro" id="IPR000262">
    <property type="entry name" value="FMN-dep_DH"/>
</dbReference>
<feature type="binding site" evidence="11">
    <location>
        <position position="146"/>
    </location>
    <ligand>
        <name>substrate</name>
    </ligand>
</feature>
<feature type="binding site" evidence="11">
    <location>
        <position position="208"/>
    </location>
    <ligand>
        <name>FMN</name>
        <dbReference type="ChEBI" id="CHEBI:58210"/>
    </ligand>
</feature>
<keyword evidence="4 11" id="KW-0288">FMN</keyword>
<dbReference type="PIRSF" id="PIRSF003314">
    <property type="entry name" value="IPP_isomerase"/>
    <property type="match status" value="1"/>
</dbReference>
<comment type="cofactor">
    <cofactor evidence="1 11">
        <name>FMN</name>
        <dbReference type="ChEBI" id="CHEBI:58210"/>
    </cofactor>
</comment>
<dbReference type="PANTHER" id="PTHR43665">
    <property type="entry name" value="ISOPENTENYL-DIPHOSPHATE DELTA-ISOMERASE"/>
    <property type="match status" value="1"/>
</dbReference>
<keyword evidence="5 11" id="KW-0479">Metal-binding</keyword>
<feature type="binding site" evidence="11">
    <location>
        <begin position="4"/>
        <end position="5"/>
    </location>
    <ligand>
        <name>substrate</name>
    </ligand>
</feature>
<evidence type="ECO:0000256" key="2">
    <source>
        <dbReference type="ARBA" id="ARBA00022490"/>
    </source>
</evidence>
<comment type="cofactor">
    <cofactor evidence="11">
        <name>NADPH</name>
        <dbReference type="ChEBI" id="CHEBI:57783"/>
    </cofactor>
</comment>
<feature type="binding site" evidence="11">
    <location>
        <position position="147"/>
    </location>
    <ligand>
        <name>Mg(2+)</name>
        <dbReference type="ChEBI" id="CHEBI:18420"/>
    </ligand>
</feature>
<comment type="cofactor">
    <cofactor evidence="11">
        <name>Mg(2+)</name>
        <dbReference type="ChEBI" id="CHEBI:18420"/>
    </cofactor>
</comment>
<accession>A0ABS0ZIX5</accession>
<comment type="caution">
    <text evidence="11">Lacks conserved residue(s) required for the propagation of feature annotation.</text>
</comment>
<evidence type="ECO:0000256" key="5">
    <source>
        <dbReference type="ARBA" id="ARBA00022723"/>
    </source>
</evidence>
<gene>
    <name evidence="11" type="primary">fni</name>
    <name evidence="13" type="ORF">JHK62_03095</name>
</gene>
<evidence type="ECO:0000256" key="3">
    <source>
        <dbReference type="ARBA" id="ARBA00022630"/>
    </source>
</evidence>
<dbReference type="Gene3D" id="3.20.20.70">
    <property type="entry name" value="Aldolase class I"/>
    <property type="match status" value="1"/>
</dbReference>
<feature type="binding site" evidence="11">
    <location>
        <position position="178"/>
    </location>
    <ligand>
        <name>FMN</name>
        <dbReference type="ChEBI" id="CHEBI:58210"/>
    </ligand>
</feature>
<evidence type="ECO:0000313" key="14">
    <source>
        <dbReference type="Proteomes" id="UP000653045"/>
    </source>
</evidence>
<keyword evidence="9 11" id="KW-0413">Isomerase</keyword>
<dbReference type="EMBL" id="JAENBO010000001">
    <property type="protein sequence ID" value="MBJ8325668.1"/>
    <property type="molecule type" value="Genomic_DNA"/>
</dbReference>
<name>A0ABS0ZIX5_9STRE</name>
<comment type="function">
    <text evidence="11">Involved in the biosynthesis of isoprenoids. Catalyzes the 1,3-allylic rearrangement of the homoallylic substrate isopentenyl (IPP) to its allylic isomer, dimethylallyl diphosphate (DMAPP).</text>
</comment>
<dbReference type="Proteomes" id="UP000653045">
    <property type="component" value="Unassembled WGS sequence"/>
</dbReference>
<keyword evidence="3 11" id="KW-0285">Flavoprotein</keyword>
<dbReference type="CDD" id="cd02811">
    <property type="entry name" value="IDI-2_FMN"/>
    <property type="match status" value="1"/>
</dbReference>
<evidence type="ECO:0000256" key="6">
    <source>
        <dbReference type="ARBA" id="ARBA00022842"/>
    </source>
</evidence>
<comment type="subcellular location">
    <subcellularLocation>
        <location evidence="11">Cytoplasm</location>
    </subcellularLocation>
</comment>
<feature type="binding site" evidence="11">
    <location>
        <begin position="273"/>
        <end position="274"/>
    </location>
    <ligand>
        <name>FMN</name>
        <dbReference type="ChEBI" id="CHEBI:58210"/>
    </ligand>
</feature>
<evidence type="ECO:0000259" key="12">
    <source>
        <dbReference type="Pfam" id="PF01070"/>
    </source>
</evidence>
<keyword evidence="7 11" id="KW-0521">NADP</keyword>
<feature type="binding site" evidence="11">
    <location>
        <position position="116"/>
    </location>
    <ligand>
        <name>FMN</name>
        <dbReference type="ChEBI" id="CHEBI:58210"/>
    </ligand>
</feature>
<dbReference type="PANTHER" id="PTHR43665:SF1">
    <property type="entry name" value="ISOPENTENYL-DIPHOSPHATE DELTA-ISOMERASE"/>
    <property type="match status" value="1"/>
</dbReference>
<dbReference type="Pfam" id="PF01070">
    <property type="entry name" value="FMN_dh"/>
    <property type="match status" value="1"/>
</dbReference>
<comment type="catalytic activity">
    <reaction evidence="11">
        <text>isopentenyl diphosphate = dimethylallyl diphosphate</text>
        <dbReference type="Rhea" id="RHEA:23284"/>
        <dbReference type="ChEBI" id="CHEBI:57623"/>
        <dbReference type="ChEBI" id="CHEBI:128769"/>
        <dbReference type="EC" id="5.3.3.2"/>
    </reaction>
</comment>
<dbReference type="HAMAP" id="MF_00354">
    <property type="entry name" value="Idi_2"/>
    <property type="match status" value="1"/>
</dbReference>
<sequence>MTNRKDEHIKYALNYQSPHNSFDDVELIHSSLPDYDLADIDLSTRFCGFDFPYPFYINAMTGGSKKAKDINYKLAQVAQACDLLFITGSYSAALANRSDDSFNVKKEFPNLRFATNIGLDKTYAKGLQAVDDLSPFLLQLHVNVMQELLMPEGERTFKHWKSHLREYANEFPVPVILKEVGFGMDAKTIAFAAELGIKTFDISGRGGTSFAYIENQRGGNRPYLNQWGQTTVQTLLNCQHLSDDVEILASGGVRHPLDMIKAMVLGARAVGLSRTVLELVETHSIEEVISIIEGWKEDIRLIMCALNKRTIADLKKVDYLLHGDLKQNVKKSKG</sequence>
<feature type="binding site" evidence="11">
    <location>
        <position position="203"/>
    </location>
    <ligand>
        <name>FMN</name>
        <dbReference type="ChEBI" id="CHEBI:58210"/>
    </ligand>
</feature>
<dbReference type="InterPro" id="IPR013785">
    <property type="entry name" value="Aldolase_TIM"/>
</dbReference>
<comment type="caution">
    <text evidence="13">The sequence shown here is derived from an EMBL/GenBank/DDBJ whole genome shotgun (WGS) entry which is preliminary data.</text>
</comment>
<dbReference type="SUPFAM" id="SSF51395">
    <property type="entry name" value="FMN-linked oxidoreductases"/>
    <property type="match status" value="1"/>
</dbReference>
<keyword evidence="8 11" id="KW-0414">Isoprene biosynthesis</keyword>
<comment type="similarity">
    <text evidence="11">Belongs to the IPP isomerase type 2 family.</text>
</comment>
<evidence type="ECO:0000256" key="4">
    <source>
        <dbReference type="ARBA" id="ARBA00022643"/>
    </source>
</evidence>
<comment type="subunit">
    <text evidence="10 11">Homooctamer. Dimer of tetramers.</text>
</comment>
<keyword evidence="2 11" id="KW-0963">Cytoplasm</keyword>
<feature type="binding site" evidence="11">
    <location>
        <position position="89"/>
    </location>
    <ligand>
        <name>FMN</name>
        <dbReference type="ChEBI" id="CHEBI:58210"/>
    </ligand>
</feature>
<organism evidence="13 14">
    <name type="scientific">Streptococcus pacificus</name>
    <dbReference type="NCBI Taxonomy" id="2740577"/>
    <lineage>
        <taxon>Bacteria</taxon>
        <taxon>Bacillati</taxon>
        <taxon>Bacillota</taxon>
        <taxon>Bacilli</taxon>
        <taxon>Lactobacillales</taxon>
        <taxon>Streptococcaceae</taxon>
        <taxon>Streptococcus</taxon>
    </lineage>
</organism>
<dbReference type="InterPro" id="IPR011179">
    <property type="entry name" value="IPdP_isomerase"/>
</dbReference>
<dbReference type="NCBIfam" id="TIGR02151">
    <property type="entry name" value="IPP_isom_2"/>
    <property type="match status" value="1"/>
</dbReference>
<evidence type="ECO:0000256" key="10">
    <source>
        <dbReference type="ARBA" id="ARBA00025810"/>
    </source>
</evidence>
<feature type="binding site" evidence="11">
    <location>
        <begin position="252"/>
        <end position="254"/>
    </location>
    <ligand>
        <name>FMN</name>
        <dbReference type="ChEBI" id="CHEBI:58210"/>
    </ligand>
</feature>
<dbReference type="RefSeq" id="WP_199575211.1">
    <property type="nucleotide sequence ID" value="NZ_JAENBO010000001.1"/>
</dbReference>
<evidence type="ECO:0000256" key="11">
    <source>
        <dbReference type="HAMAP-Rule" id="MF_00354"/>
    </source>
</evidence>
<evidence type="ECO:0000256" key="7">
    <source>
        <dbReference type="ARBA" id="ARBA00022857"/>
    </source>
</evidence>
<dbReference type="GO" id="GO:0004452">
    <property type="term" value="F:isopentenyl-diphosphate delta-isomerase activity"/>
    <property type="evidence" value="ECO:0007669"/>
    <property type="project" value="UniProtKB-EC"/>
</dbReference>